<sequence>MKFKIAKIFSYDNFPFSRAGFTILETLIAAALFVIIGGGIYLAYSNILEIITRGRLDAEAAFILEKEIEIVRNMSYENIGTTTGAPFGKLKSEKTVIAGNIPFVLRTTVRNIDHIFDGKLKGKNNIANLDVGAQVGEGGLRMENQSKIIGDVFSNGDIIGTGNSNITGSAWAAGSSKIDTVNVANDVHANTILNSFVGRDAYYKNISNTTVVGNLFSNVPDIEPQELPISPQQLAEWKTLAAEGGTIPTQTISGSNIVPLGPIKINGNLTIRNSGRLIITGVIWVTGDILMQNDAVIEIDPSFGMLSGLIITDGSVMIRNESAICGSEGYNTSTQTCNPPDSSFVFIVSTKETLEDPAITINNASDLRTLVHANNGTINLKNAIQLVNATGYSILLENTASVIYDEDLDDVEFGFGSLASVQEDLAPGDYKLVEIEISCPECTLPFTPKKVTATVAPQGLETVSRNGSLFINAIDASGDSTANATVHVVNNSANPPIDITDVTGSDGKLQIIDVATGSFTYEIIVSKAGYSTEQTYLPGEPSNPNPVKPHATVAEQDVTEITFVIDRTSTMNLTTSDYICSPVADINFLQEGSKLIGQSPDVLKYSENLSTDTNGNYTNNSLEWDTYNLSLTDSGFDLAGTDILMPLVINPNTNRNITWTVKPKFSNSLLAVARDTNGNFVNDAEVTVSGPETKSAFTGLASISYTDWSGGNYDSQSGGIATTPAGQLTLVDLGGNKYASNSEEWLISNTIDFGTSTIFYGKIDWDPKNQPAQTGANSLKFQIAANNDNNTWNFVGPDGSSNTYYTTAKTDIYSQHDGNRYLRYKAYLQTVDQGFTPLLDKIIIEFNSSCVPEGQALLNNLPNGSYNITIDHPGYKTYNDNININSEWQEYRAILVP</sequence>
<comment type="caution">
    <text evidence="2">The sequence shown here is derived from an EMBL/GenBank/DDBJ whole genome shotgun (WGS) entry which is preliminary data.</text>
</comment>
<dbReference type="EMBL" id="PCXQ01000006">
    <property type="protein sequence ID" value="PJE50508.1"/>
    <property type="molecule type" value="Genomic_DNA"/>
</dbReference>
<evidence type="ECO:0000256" key="1">
    <source>
        <dbReference type="SAM" id="Phobius"/>
    </source>
</evidence>
<reference evidence="2 3" key="1">
    <citation type="submission" date="2017-09" db="EMBL/GenBank/DDBJ databases">
        <title>Depth-based differentiation of microbial function through sediment-hosted aquifers and enrichment of novel symbionts in the deep terrestrial subsurface.</title>
        <authorList>
            <person name="Probst A.J."/>
            <person name="Ladd B."/>
            <person name="Jarett J.K."/>
            <person name="Geller-Mcgrath D.E."/>
            <person name="Sieber C.M."/>
            <person name="Emerson J.B."/>
            <person name="Anantharaman K."/>
            <person name="Thomas B.C."/>
            <person name="Malmstrom R."/>
            <person name="Stieglmeier M."/>
            <person name="Klingl A."/>
            <person name="Woyke T."/>
            <person name="Ryan C.M."/>
            <person name="Banfield J.F."/>
        </authorList>
    </citation>
    <scope>NUCLEOTIDE SEQUENCE [LARGE SCALE GENOMIC DNA]</scope>
    <source>
        <strain evidence="2">CG10_big_fil_rev_8_21_14_0_10_36_16</strain>
    </source>
</reference>
<keyword evidence="1" id="KW-0472">Membrane</keyword>
<keyword evidence="1" id="KW-0812">Transmembrane</keyword>
<evidence type="ECO:0000313" key="3">
    <source>
        <dbReference type="Proteomes" id="UP000228496"/>
    </source>
</evidence>
<accession>A0A2J0Q6L9</accession>
<feature type="transmembrane region" description="Helical" evidence="1">
    <location>
        <begin position="21"/>
        <end position="44"/>
    </location>
</feature>
<dbReference type="SUPFAM" id="SSF49464">
    <property type="entry name" value="Carboxypeptidase regulatory domain-like"/>
    <property type="match status" value="1"/>
</dbReference>
<evidence type="ECO:0000313" key="2">
    <source>
        <dbReference type="EMBL" id="PJE50508.1"/>
    </source>
</evidence>
<protein>
    <submittedName>
        <fullName evidence="2">Uncharacterized protein</fullName>
    </submittedName>
</protein>
<organism evidence="2 3">
    <name type="scientific">Candidatus Yanofskybacteria bacterium CG10_big_fil_rev_8_21_14_0_10_36_16</name>
    <dbReference type="NCBI Taxonomy" id="1975096"/>
    <lineage>
        <taxon>Bacteria</taxon>
        <taxon>Candidatus Yanofskyibacteriota</taxon>
    </lineage>
</organism>
<dbReference type="AlphaFoldDB" id="A0A2J0Q6L9"/>
<keyword evidence="1" id="KW-1133">Transmembrane helix</keyword>
<name>A0A2J0Q6L9_9BACT</name>
<proteinExistence type="predicted"/>
<dbReference type="InterPro" id="IPR008969">
    <property type="entry name" value="CarboxyPept-like_regulatory"/>
</dbReference>
<dbReference type="Proteomes" id="UP000228496">
    <property type="component" value="Unassembled WGS sequence"/>
</dbReference>
<gene>
    <name evidence="2" type="ORF">COV29_03815</name>
</gene>